<dbReference type="VEuPathDB" id="TriTrypDB:TcCLB.509233.220"/>
<feature type="region of interest" description="Disordered" evidence="2">
    <location>
        <begin position="75"/>
        <end position="103"/>
    </location>
</feature>
<feature type="region of interest" description="Disordered" evidence="2">
    <location>
        <begin position="187"/>
        <end position="218"/>
    </location>
</feature>
<protein>
    <submittedName>
        <fullName evidence="3">Uncharacterized protein</fullName>
    </submittedName>
</protein>
<evidence type="ECO:0000313" key="4">
    <source>
        <dbReference type="Proteomes" id="UP000246078"/>
    </source>
</evidence>
<dbReference type="VEuPathDB" id="TriTrypDB:BCY84_21209"/>
<feature type="region of interest" description="Disordered" evidence="2">
    <location>
        <begin position="652"/>
        <end position="673"/>
    </location>
</feature>
<name>A0A2V2W977_TRYCR</name>
<evidence type="ECO:0000313" key="3">
    <source>
        <dbReference type="EMBL" id="PWV05138.1"/>
    </source>
</evidence>
<dbReference type="VEuPathDB" id="TriTrypDB:TcCL_ESM02137"/>
<dbReference type="VEuPathDB" id="TriTrypDB:TCDM_08094"/>
<gene>
    <name evidence="3" type="ORF">C3747_137g82</name>
</gene>
<dbReference type="VEuPathDB" id="TriTrypDB:ECC02_004979"/>
<dbReference type="VEuPathDB" id="TriTrypDB:C4B63_12g326"/>
<dbReference type="EMBL" id="PRFC01000137">
    <property type="protein sequence ID" value="PWV05138.1"/>
    <property type="molecule type" value="Genomic_DNA"/>
</dbReference>
<dbReference type="PROSITE" id="PS51375">
    <property type="entry name" value="PPR"/>
    <property type="match status" value="1"/>
</dbReference>
<organism evidence="3 4">
    <name type="scientific">Trypanosoma cruzi</name>
    <dbReference type="NCBI Taxonomy" id="5693"/>
    <lineage>
        <taxon>Eukaryota</taxon>
        <taxon>Discoba</taxon>
        <taxon>Euglenozoa</taxon>
        <taxon>Kinetoplastea</taxon>
        <taxon>Metakinetoplastina</taxon>
        <taxon>Trypanosomatida</taxon>
        <taxon>Trypanosomatidae</taxon>
        <taxon>Trypanosoma</taxon>
        <taxon>Schizotrypanum</taxon>
    </lineage>
</organism>
<dbReference type="VEuPathDB" id="TriTrypDB:TcG_03584"/>
<proteinExistence type="predicted"/>
<evidence type="ECO:0000256" key="1">
    <source>
        <dbReference type="PROSITE-ProRule" id="PRU00708"/>
    </source>
</evidence>
<dbReference type="Proteomes" id="UP000246078">
    <property type="component" value="Unassembled WGS sequence"/>
</dbReference>
<sequence length="1500" mass="165077">MRNVSTRCCSNNNNKINRGIATVKGPDGGMPFSDILLEIRRRLRYQKGLSATRKESLLRECHHFAAMEQAKGKGASFNHSRLVSSPTGIQHTTRRNSSHGGRKKNSLFHVLRRMAEFIASTGEYGDPLVPLQGGYEQLTPANGLRRSELVLRYTEAALSISNDRMASIVTLAFGRCSHDDENITSLGTDALPLDSGSENMPMNGEEEKEETSFSLTRDDDDDAAAPFTSLEAVALLRWCAWHMRTALNGLQDNGPQLMECIQLAVTLMSRFLRFIVDIGLQGGAVDSAVDELELSDMGYAVADQVLLLLYSCAPLRARGCFPSFSFFPSLAVGSFHEDNDGSGTNRLCLGEAAWAGGDDETCGGHDGNHHRHHHGTSTAADDRWRSLRISEDAQQAFLCSQRERWERALKFLLRTQRWNEWVDASLDTPPPAEKNEEENETLAAEELRTLLALPMSVLQTLKYVLAQHGQWGICRALWKETVRKRFQETPSLSTSTDSSLSPFAALHHPFNVDNIITALAFVNARPSLSSAAATEGTKDAPDLSARLLRLLLQLGVVPNRPLSAAEFAALLRQSFGLPLGCGPVEGILSPSFVWRRTATHPHRVRATLCILCFQLVVKCGLTHTLEVEDLYVVTSILRQFLQGQFRRGVTRAPAAASVSEEGGDEGEEEEEDGRYRIGENLAEKDGERALGLLPVAFAAATRRTKMIAAEAHIVAITEVFLARRREILPFRDEEAEEGAKRTGTNMDPQLDSLHTAATTVVVAAATAAAGNNSKEKRTNKRKSQSAVILSLLSREIMALMAMAPYGNAVGRTWQVALCAISSEVERDVLDNCSVRAVEGLASAMAKSVLEPGGIQLLEPILLLAPYLSPFTVSKIIQSPVGSLLTWEQSLRLLPCTPWASNIQRRLLRRVVQERDASELPSVQGLIQAITLPPRLLHAYPTLITDMRMLTILAERNWSRALEAYTSSDSRVQWACAPHVMRLAILADVWHSPNGSGCEALRSVLWVAVRAIGGERVAEEVLHASLRRGMWATGLAFHQLLQTEQPEMLRKHHRIEAYGALLCKGLLSQSALTRTIAEVLKWARGAKWAEASDAFIRYAEEGNLSSGQTMRESREMAVVGAPPSNWAALFPASVPSQLSHIAHTVRYSMLCTPGRWKHALAWFPPHTLPLPLHHRLHLHLLTGAVADFSENESVENANEGSVIHGVHGKAETASRLLPSPISMSLVQIALQEKLHRTRRPTVEASAESVEQTLRVLQKRGQWEQAMVVCEHAFANRCFPHSSSSILLAACTSSWEVSLSCFVHLTGRMRPDAATAALALKACVKGHQWVLALRIFRQSVLTSATPPPRVVTYAVRAALVSGAWQAALRVVRRYQGTTSPLLANTVMQAYVHSECWNDAVEYFYECVKRGICPLDESLAMAITASQAVSAEYRDAARVVGAIASALEDFCHVHGVVLEHVLVVYREMSPGPIICSDPHASLVSLARTQRLSCHEYCRGLWRV</sequence>
<dbReference type="VEuPathDB" id="TriTrypDB:TCSYLVIO_005917"/>
<dbReference type="InterPro" id="IPR011990">
    <property type="entry name" value="TPR-like_helical_dom_sf"/>
</dbReference>
<feature type="compositionally biased region" description="Polar residues" evidence="2">
    <location>
        <begin position="77"/>
        <end position="91"/>
    </location>
</feature>
<dbReference type="VEuPathDB" id="TriTrypDB:TcBrA4_0091210"/>
<evidence type="ECO:0000256" key="2">
    <source>
        <dbReference type="SAM" id="MobiDB-lite"/>
    </source>
</evidence>
<feature type="repeat" description="PPR" evidence="1">
    <location>
        <begin position="1377"/>
        <end position="1411"/>
    </location>
</feature>
<dbReference type="VEuPathDB" id="TriTrypDB:TcCL_ESM02138"/>
<dbReference type="VEuPathDB" id="TriTrypDB:Tc_MARK_5367"/>
<dbReference type="VEuPathDB" id="TriTrypDB:C4B63_12g324"/>
<feature type="compositionally biased region" description="Acidic residues" evidence="2">
    <location>
        <begin position="661"/>
        <end position="672"/>
    </location>
</feature>
<dbReference type="InterPro" id="IPR002885">
    <property type="entry name" value="PPR_rpt"/>
</dbReference>
<dbReference type="VEuPathDB" id="TriTrypDB:TCDM_08095"/>
<reference evidence="3 4" key="1">
    <citation type="journal article" date="2018" name="Microb. Genom.">
        <title>Expanding an expanded genome: long-read sequencing of Trypanosoma cruzi.</title>
        <authorList>
            <person name="Berna L."/>
            <person name="Rodriguez M."/>
            <person name="Chiribao M.L."/>
            <person name="Parodi-Talice A."/>
            <person name="Pita S."/>
            <person name="Rijo G."/>
            <person name="Alvarez-Valin F."/>
            <person name="Robello C."/>
        </authorList>
    </citation>
    <scope>NUCLEOTIDE SEQUENCE [LARGE SCALE GENOMIC DNA]</scope>
    <source>
        <strain evidence="3 4">TCC</strain>
    </source>
</reference>
<comment type="caution">
    <text evidence="3">The sequence shown here is derived from an EMBL/GenBank/DDBJ whole genome shotgun (WGS) entry which is preliminary data.</text>
</comment>
<dbReference type="VEuPathDB" id="TriTrypDB:C3747_137g82"/>
<dbReference type="Gene3D" id="1.25.40.10">
    <property type="entry name" value="Tetratricopeptide repeat domain"/>
    <property type="match status" value="1"/>
</dbReference>
<dbReference type="VEuPathDB" id="TriTrypDB:C4B63_12g325"/>
<accession>A0A2V2W977</accession>
<feature type="compositionally biased region" description="Basic residues" evidence="2">
    <location>
        <begin position="92"/>
        <end position="103"/>
    </location>
</feature>